<gene>
    <name evidence="4" type="ORF">RsY01_780</name>
</gene>
<dbReference type="RefSeq" id="WP_094784256.1">
    <property type="nucleotide sequence ID" value="NZ_BEDT01000002.1"/>
</dbReference>
<dbReference type="PANTHER" id="PTHR43736:SF2">
    <property type="entry name" value="MUTT_NUDIX FAMILY PROTEIN"/>
    <property type="match status" value="1"/>
</dbReference>
<dbReference type="Gene3D" id="3.90.79.10">
    <property type="entry name" value="Nucleoside Triphosphate Pyrophosphohydrolase"/>
    <property type="match status" value="1"/>
</dbReference>
<dbReference type="EMBL" id="BEDT01000002">
    <property type="protein sequence ID" value="GAX47182.1"/>
    <property type="molecule type" value="Genomic_DNA"/>
</dbReference>
<dbReference type="OrthoDB" id="9816289at2"/>
<dbReference type="PROSITE" id="PS00893">
    <property type="entry name" value="NUDIX_BOX"/>
    <property type="match status" value="1"/>
</dbReference>
<dbReference type="Pfam" id="PF00293">
    <property type="entry name" value="NUDIX"/>
    <property type="match status" value="1"/>
</dbReference>
<sequence length="155" mass="18011">MTVKLIAHSLIKKDNQYLLIQRTDIKRGKKNVYPSYWDIPGGSVEPGETPQQGAQREAMEEVNLTIALGKIIHEDSHYDVPQKTVFTRLVYDATISACETLNIKLDPEEHQNYIWLSSLDELKSEKIVPYVYDILPHQYKIARNQRFLAIFYFLV</sequence>
<proteinExistence type="inferred from homology"/>
<dbReference type="AlphaFoldDB" id="A0A224XB67"/>
<protein>
    <recommendedName>
        <fullName evidence="3">Nudix hydrolase domain-containing protein</fullName>
    </recommendedName>
</protein>
<keyword evidence="5" id="KW-1185">Reference proteome</keyword>
<reference evidence="5" key="1">
    <citation type="submission" date="2017-08" db="EMBL/GenBank/DDBJ databases">
        <title>Draft genome sequence of Lactococcus sp. strain Rs-Y01, isolated from the gut of the lower termite Reticulitermes speratus.</title>
        <authorList>
            <person name="Ohkuma M."/>
            <person name="Yuki M."/>
        </authorList>
    </citation>
    <scope>NUCLEOTIDE SEQUENCE [LARGE SCALE GENOMIC DNA]</scope>
    <source>
        <strain evidence="5">Rs-Y01</strain>
    </source>
</reference>
<evidence type="ECO:0000313" key="5">
    <source>
        <dbReference type="Proteomes" id="UP000218689"/>
    </source>
</evidence>
<comment type="caution">
    <text evidence="4">The sequence shown here is derived from an EMBL/GenBank/DDBJ whole genome shotgun (WGS) entry which is preliminary data.</text>
</comment>
<evidence type="ECO:0000256" key="1">
    <source>
        <dbReference type="ARBA" id="ARBA00022801"/>
    </source>
</evidence>
<comment type="similarity">
    <text evidence="2">Belongs to the Nudix hydrolase family.</text>
</comment>
<dbReference type="GO" id="GO:0016787">
    <property type="term" value="F:hydrolase activity"/>
    <property type="evidence" value="ECO:0007669"/>
    <property type="project" value="UniProtKB-KW"/>
</dbReference>
<dbReference type="PROSITE" id="PS51462">
    <property type="entry name" value="NUDIX"/>
    <property type="match status" value="1"/>
</dbReference>
<dbReference type="Proteomes" id="UP000218689">
    <property type="component" value="Unassembled WGS sequence"/>
</dbReference>
<organism evidence="4 5">
    <name type="scientific">Pseudolactococcus reticulitermitis</name>
    <dbReference type="NCBI Taxonomy" id="2025039"/>
    <lineage>
        <taxon>Bacteria</taxon>
        <taxon>Bacillati</taxon>
        <taxon>Bacillota</taxon>
        <taxon>Bacilli</taxon>
        <taxon>Lactobacillales</taxon>
        <taxon>Streptococcaceae</taxon>
        <taxon>Pseudolactococcus</taxon>
    </lineage>
</organism>
<dbReference type="PRINTS" id="PR00502">
    <property type="entry name" value="NUDIXFAMILY"/>
</dbReference>
<evidence type="ECO:0000313" key="4">
    <source>
        <dbReference type="EMBL" id="GAX47182.1"/>
    </source>
</evidence>
<evidence type="ECO:0000259" key="3">
    <source>
        <dbReference type="PROSITE" id="PS51462"/>
    </source>
</evidence>
<dbReference type="InterPro" id="IPR020476">
    <property type="entry name" value="Nudix_hydrolase"/>
</dbReference>
<dbReference type="SUPFAM" id="SSF55811">
    <property type="entry name" value="Nudix"/>
    <property type="match status" value="1"/>
</dbReference>
<accession>A0A224XB67</accession>
<dbReference type="InterPro" id="IPR000086">
    <property type="entry name" value="NUDIX_hydrolase_dom"/>
</dbReference>
<dbReference type="InterPro" id="IPR015797">
    <property type="entry name" value="NUDIX_hydrolase-like_dom_sf"/>
</dbReference>
<feature type="domain" description="Nudix hydrolase" evidence="3">
    <location>
        <begin position="1"/>
        <end position="140"/>
    </location>
</feature>
<dbReference type="InterPro" id="IPR020084">
    <property type="entry name" value="NUDIX_hydrolase_CS"/>
</dbReference>
<dbReference type="PANTHER" id="PTHR43736">
    <property type="entry name" value="ADP-RIBOSE PYROPHOSPHATASE"/>
    <property type="match status" value="1"/>
</dbReference>
<dbReference type="CDD" id="cd02883">
    <property type="entry name" value="NUDIX_Hydrolase"/>
    <property type="match status" value="1"/>
</dbReference>
<name>A0A224XB67_9LACT</name>
<keyword evidence="1 2" id="KW-0378">Hydrolase</keyword>
<evidence type="ECO:0000256" key="2">
    <source>
        <dbReference type="RuleBase" id="RU003476"/>
    </source>
</evidence>